<accession>A0AB34KFI2</accession>
<name>A0AB34KFI2_9PEZI</name>
<sequence length="151" mass="15718">MAPIPIALCGKNPNMAASFTKHPSLSPDYYVAHVFHTPQTVATELPSLLAGTHTPPSSHLGTNATASQTTAPRAIVVGAGFSREELDSMRALEGCGALPWLYPDASKMARTGLGVVVGKDFMTSVVERAVGVLRANGLGEGREGEGGVWGF</sequence>
<proteinExistence type="predicted"/>
<keyword evidence="2" id="KW-1185">Reference proteome</keyword>
<dbReference type="RefSeq" id="XP_069226945.1">
    <property type="nucleotide sequence ID" value="XM_069375701.1"/>
</dbReference>
<reference evidence="1 2" key="1">
    <citation type="journal article" date="2020" name="Microbiol. Resour. Announc.">
        <title>Draft Genome Sequence of a Cladosporium Species Isolated from the Mesophotic Ascidian Didemnum maculosum.</title>
        <authorList>
            <person name="Gioti A."/>
            <person name="Siaperas R."/>
            <person name="Nikolaivits E."/>
            <person name="Le Goff G."/>
            <person name="Ouazzani J."/>
            <person name="Kotoulas G."/>
            <person name="Topakas E."/>
        </authorList>
    </citation>
    <scope>NUCLEOTIDE SEQUENCE [LARGE SCALE GENOMIC DNA]</scope>
    <source>
        <strain evidence="1 2">TM138-S3</strain>
    </source>
</reference>
<dbReference type="EMBL" id="JAAQHG020000031">
    <property type="protein sequence ID" value="KAL1583839.1"/>
    <property type="molecule type" value="Genomic_DNA"/>
</dbReference>
<comment type="caution">
    <text evidence="1">The sequence shown here is derived from an EMBL/GenBank/DDBJ whole genome shotgun (WGS) entry which is preliminary data.</text>
</comment>
<dbReference type="Proteomes" id="UP000803884">
    <property type="component" value="Unassembled WGS sequence"/>
</dbReference>
<evidence type="ECO:0000313" key="1">
    <source>
        <dbReference type="EMBL" id="KAL1583839.1"/>
    </source>
</evidence>
<evidence type="ECO:0000313" key="2">
    <source>
        <dbReference type="Proteomes" id="UP000803884"/>
    </source>
</evidence>
<dbReference type="AlphaFoldDB" id="A0AB34KFI2"/>
<dbReference type="GeneID" id="96008539"/>
<protein>
    <submittedName>
        <fullName evidence="1">Uncharacterized protein</fullName>
    </submittedName>
</protein>
<organism evidence="1 2">
    <name type="scientific">Cladosporium halotolerans</name>
    <dbReference type="NCBI Taxonomy" id="1052096"/>
    <lineage>
        <taxon>Eukaryota</taxon>
        <taxon>Fungi</taxon>
        <taxon>Dikarya</taxon>
        <taxon>Ascomycota</taxon>
        <taxon>Pezizomycotina</taxon>
        <taxon>Dothideomycetes</taxon>
        <taxon>Dothideomycetidae</taxon>
        <taxon>Cladosporiales</taxon>
        <taxon>Cladosporiaceae</taxon>
        <taxon>Cladosporium</taxon>
    </lineage>
</organism>
<gene>
    <name evidence="1" type="ORF">WHR41_07096</name>
</gene>